<reference evidence="11 13" key="2">
    <citation type="submission" date="2018-03" db="EMBL/GenBank/DDBJ databases">
        <authorList>
            <person name="Fogelqvist J."/>
        </authorList>
    </citation>
    <scope>NUCLEOTIDE SEQUENCE [LARGE SCALE GENOMIC DNA]</scope>
</reference>
<keyword evidence="12" id="KW-1185">Reference proteome</keyword>
<gene>
    <name evidence="10" type="ORF">PBRA_005532</name>
    <name evidence="11" type="ORF">PLBR_LOCUS9093</name>
</gene>
<organism evidence="10 12">
    <name type="scientific">Plasmodiophora brassicae</name>
    <name type="common">Clubroot disease agent</name>
    <dbReference type="NCBI Taxonomy" id="37360"/>
    <lineage>
        <taxon>Eukaryota</taxon>
        <taxon>Sar</taxon>
        <taxon>Rhizaria</taxon>
        <taxon>Endomyxa</taxon>
        <taxon>Phytomyxea</taxon>
        <taxon>Plasmodiophorida</taxon>
        <taxon>Plasmodiophoridae</taxon>
        <taxon>Plasmodiophora</taxon>
    </lineage>
</organism>
<evidence type="ECO:0000313" key="10">
    <source>
        <dbReference type="EMBL" id="CEO96928.1"/>
    </source>
</evidence>
<dbReference type="GO" id="GO:0008270">
    <property type="term" value="F:zinc ion binding"/>
    <property type="evidence" value="ECO:0007669"/>
    <property type="project" value="UniProtKB-KW"/>
</dbReference>
<evidence type="ECO:0000256" key="4">
    <source>
        <dbReference type="ARBA" id="ARBA00022771"/>
    </source>
</evidence>
<dbReference type="EMBL" id="OVEO01000019">
    <property type="protein sequence ID" value="SPR01878.1"/>
    <property type="molecule type" value="Genomic_DNA"/>
</dbReference>
<proteinExistence type="predicted"/>
<sequence length="212" mass="23289">MEGTTTGVTAPLLFPPLPSGVVFAPRQFSPFQYPTRTGLRCPDCNKRFARPVDLERHEKIHTGKGLFTCSKCPGLRFPLKAQLKTHARIHMKQTKLVEPVFGCPLCHKTFENRWGLTRHQVIHSTEKPHLCLFCDRGYSHRYQLTRHMRNSHKYDLNTSAMIKPADDDAAAGGQADPAAAVPVVKTEPSSGAAAPPVAADVHAPSTSTQDAA</sequence>
<dbReference type="GO" id="GO:0000981">
    <property type="term" value="F:DNA-binding transcription factor activity, RNA polymerase II-specific"/>
    <property type="evidence" value="ECO:0007669"/>
    <property type="project" value="TreeGrafter"/>
</dbReference>
<dbReference type="PANTHER" id="PTHR24394:SF44">
    <property type="entry name" value="ZINC FINGER PROTEIN 271-LIKE"/>
    <property type="match status" value="1"/>
</dbReference>
<dbReference type="Proteomes" id="UP000290189">
    <property type="component" value="Unassembled WGS sequence"/>
</dbReference>
<evidence type="ECO:0000256" key="1">
    <source>
        <dbReference type="ARBA" id="ARBA00004123"/>
    </source>
</evidence>
<keyword evidence="3" id="KW-0677">Repeat</keyword>
<dbReference type="Gene3D" id="3.30.160.60">
    <property type="entry name" value="Classic Zinc Finger"/>
    <property type="match status" value="4"/>
</dbReference>
<dbReference type="SMART" id="SM00355">
    <property type="entry name" value="ZnF_C2H2"/>
    <property type="match status" value="4"/>
</dbReference>
<geneLocation type="mitochondrion" evidence="11"/>
<evidence type="ECO:0000256" key="8">
    <source>
        <dbReference type="SAM" id="MobiDB-lite"/>
    </source>
</evidence>
<dbReference type="SUPFAM" id="SSF57667">
    <property type="entry name" value="beta-beta-alpha zinc fingers"/>
    <property type="match status" value="2"/>
</dbReference>
<feature type="compositionally biased region" description="Low complexity" evidence="8">
    <location>
        <begin position="170"/>
        <end position="205"/>
    </location>
</feature>
<dbReference type="OMA" id="THARIHM"/>
<evidence type="ECO:0000259" key="9">
    <source>
        <dbReference type="PROSITE" id="PS50157"/>
    </source>
</evidence>
<protein>
    <recommendedName>
        <fullName evidence="9">C2H2-type domain-containing protein</fullName>
    </recommendedName>
</protein>
<feature type="domain" description="C2H2-type" evidence="9">
    <location>
        <begin position="39"/>
        <end position="66"/>
    </location>
</feature>
<evidence type="ECO:0000256" key="5">
    <source>
        <dbReference type="ARBA" id="ARBA00022833"/>
    </source>
</evidence>
<dbReference type="FunFam" id="3.30.160.60:FF:000100">
    <property type="entry name" value="Zinc finger 45-like"/>
    <property type="match status" value="1"/>
</dbReference>
<dbReference type="PROSITE" id="PS00028">
    <property type="entry name" value="ZINC_FINGER_C2H2_1"/>
    <property type="match status" value="3"/>
</dbReference>
<dbReference type="PROSITE" id="PS50157">
    <property type="entry name" value="ZINC_FINGER_C2H2_2"/>
    <property type="match status" value="3"/>
</dbReference>
<dbReference type="AlphaFoldDB" id="A0A0G4INN6"/>
<reference evidence="10 12" key="1">
    <citation type="submission" date="2015-02" db="EMBL/GenBank/DDBJ databases">
        <authorList>
            <person name="Chooi Y.-H."/>
        </authorList>
    </citation>
    <scope>NUCLEOTIDE SEQUENCE [LARGE SCALE GENOMIC DNA]</scope>
    <source>
        <strain evidence="10">E3</strain>
    </source>
</reference>
<keyword evidence="6" id="KW-0539">Nucleus</keyword>
<name>A0A0G4INN6_PLABS</name>
<feature type="domain" description="C2H2-type" evidence="9">
    <location>
        <begin position="129"/>
        <end position="152"/>
    </location>
</feature>
<evidence type="ECO:0000313" key="11">
    <source>
        <dbReference type="EMBL" id="SPR01878.1"/>
    </source>
</evidence>
<keyword evidence="2" id="KW-0479">Metal-binding</keyword>
<evidence type="ECO:0000256" key="6">
    <source>
        <dbReference type="ARBA" id="ARBA00023242"/>
    </source>
</evidence>
<comment type="subcellular location">
    <subcellularLocation>
        <location evidence="1">Nucleus</location>
    </subcellularLocation>
</comment>
<dbReference type="OrthoDB" id="8113227at2759"/>
<keyword evidence="11" id="KW-0496">Mitochondrion</keyword>
<accession>A0A0G4INN6</accession>
<dbReference type="STRING" id="37360.A0A0G4INN6"/>
<evidence type="ECO:0000256" key="3">
    <source>
        <dbReference type="ARBA" id="ARBA00022737"/>
    </source>
</evidence>
<evidence type="ECO:0000256" key="2">
    <source>
        <dbReference type="ARBA" id="ARBA00022723"/>
    </source>
</evidence>
<dbReference type="PANTHER" id="PTHR24394">
    <property type="entry name" value="ZINC FINGER PROTEIN"/>
    <property type="match status" value="1"/>
</dbReference>
<dbReference type="GO" id="GO:0005634">
    <property type="term" value="C:nucleus"/>
    <property type="evidence" value="ECO:0007669"/>
    <property type="project" value="UniProtKB-SubCell"/>
</dbReference>
<keyword evidence="4 7" id="KW-0863">Zinc-finger</keyword>
<feature type="region of interest" description="Disordered" evidence="8">
    <location>
        <begin position="167"/>
        <end position="212"/>
    </location>
</feature>
<keyword evidence="5" id="KW-0862">Zinc</keyword>
<dbReference type="InterPro" id="IPR036236">
    <property type="entry name" value="Znf_C2H2_sf"/>
</dbReference>
<feature type="domain" description="C2H2-type" evidence="9">
    <location>
        <begin position="101"/>
        <end position="128"/>
    </location>
</feature>
<evidence type="ECO:0000313" key="12">
    <source>
        <dbReference type="Proteomes" id="UP000039324"/>
    </source>
</evidence>
<dbReference type="EMBL" id="CDSF01000077">
    <property type="protein sequence ID" value="CEO96928.1"/>
    <property type="molecule type" value="Genomic_DNA"/>
</dbReference>
<dbReference type="InterPro" id="IPR013087">
    <property type="entry name" value="Znf_C2H2_type"/>
</dbReference>
<dbReference type="Pfam" id="PF00096">
    <property type="entry name" value="zf-C2H2"/>
    <property type="match status" value="3"/>
</dbReference>
<evidence type="ECO:0000313" key="13">
    <source>
        <dbReference type="Proteomes" id="UP000290189"/>
    </source>
</evidence>
<evidence type="ECO:0000256" key="7">
    <source>
        <dbReference type="PROSITE-ProRule" id="PRU00042"/>
    </source>
</evidence>
<dbReference type="Proteomes" id="UP000039324">
    <property type="component" value="Unassembled WGS sequence"/>
</dbReference>